<dbReference type="CDD" id="cd00093">
    <property type="entry name" value="HTH_XRE"/>
    <property type="match status" value="1"/>
</dbReference>
<dbReference type="RefSeq" id="WP_387702016.1">
    <property type="nucleotide sequence ID" value="NZ_JBIAMX010000015.1"/>
</dbReference>
<dbReference type="Gene3D" id="1.10.260.40">
    <property type="entry name" value="lambda repressor-like DNA-binding domains"/>
    <property type="match status" value="1"/>
</dbReference>
<dbReference type="SUPFAM" id="SSF47413">
    <property type="entry name" value="lambda repressor-like DNA-binding domains"/>
    <property type="match status" value="1"/>
</dbReference>
<name>A0ABW6PT16_9NOCA</name>
<evidence type="ECO:0000259" key="2">
    <source>
        <dbReference type="PROSITE" id="PS50943"/>
    </source>
</evidence>
<feature type="region of interest" description="Disordered" evidence="1">
    <location>
        <begin position="71"/>
        <end position="97"/>
    </location>
</feature>
<proteinExistence type="predicted"/>
<protein>
    <submittedName>
        <fullName evidence="3">Helix-turn-helix transcriptional regulator</fullName>
    </submittedName>
</protein>
<reference evidence="3 4" key="1">
    <citation type="submission" date="2024-10" db="EMBL/GenBank/DDBJ databases">
        <title>The Natural Products Discovery Center: Release of the First 8490 Sequenced Strains for Exploring Actinobacteria Biosynthetic Diversity.</title>
        <authorList>
            <person name="Kalkreuter E."/>
            <person name="Kautsar S.A."/>
            <person name="Yang D."/>
            <person name="Bader C.D."/>
            <person name="Teijaro C.N."/>
            <person name="Fluegel L."/>
            <person name="Davis C.M."/>
            <person name="Simpson J.R."/>
            <person name="Lauterbach L."/>
            <person name="Steele A.D."/>
            <person name="Gui C."/>
            <person name="Meng S."/>
            <person name="Li G."/>
            <person name="Viehrig K."/>
            <person name="Ye F."/>
            <person name="Su P."/>
            <person name="Kiefer A.F."/>
            <person name="Nichols A."/>
            <person name="Cepeda A.J."/>
            <person name="Yan W."/>
            <person name="Fan B."/>
            <person name="Jiang Y."/>
            <person name="Adhikari A."/>
            <person name="Zheng C.-J."/>
            <person name="Schuster L."/>
            <person name="Cowan T.M."/>
            <person name="Smanski M.J."/>
            <person name="Chevrette M.G."/>
            <person name="De Carvalho L.P.S."/>
            <person name="Shen B."/>
        </authorList>
    </citation>
    <scope>NUCLEOTIDE SEQUENCE [LARGE SCALE GENOMIC DNA]</scope>
    <source>
        <strain evidence="3 4">NPDC004045</strain>
    </source>
</reference>
<comment type="caution">
    <text evidence="3">The sequence shown here is derived from an EMBL/GenBank/DDBJ whole genome shotgun (WGS) entry which is preliminary data.</text>
</comment>
<dbReference type="EMBL" id="JBIAMX010000015">
    <property type="protein sequence ID" value="MFF0545571.1"/>
    <property type="molecule type" value="Genomic_DNA"/>
</dbReference>
<evidence type="ECO:0000313" key="4">
    <source>
        <dbReference type="Proteomes" id="UP001601444"/>
    </source>
</evidence>
<sequence length="97" mass="10432">MATIEVFRADDLGPALREVRIAEDITQQALASMAEVGRQWLNAFEDGQKSSAPLDMVLRVISALDVSVTLSGRAPTRPPEGDEDPIDLDAIVDGTPQ</sequence>
<organism evidence="3 4">
    <name type="scientific">Nocardia thailandica</name>
    <dbReference type="NCBI Taxonomy" id="257275"/>
    <lineage>
        <taxon>Bacteria</taxon>
        <taxon>Bacillati</taxon>
        <taxon>Actinomycetota</taxon>
        <taxon>Actinomycetes</taxon>
        <taxon>Mycobacteriales</taxon>
        <taxon>Nocardiaceae</taxon>
        <taxon>Nocardia</taxon>
    </lineage>
</organism>
<gene>
    <name evidence="3" type="ORF">ACFYTF_22310</name>
</gene>
<accession>A0ABW6PT16</accession>
<keyword evidence="4" id="KW-1185">Reference proteome</keyword>
<dbReference type="Proteomes" id="UP001601444">
    <property type="component" value="Unassembled WGS sequence"/>
</dbReference>
<dbReference type="InterPro" id="IPR001387">
    <property type="entry name" value="Cro/C1-type_HTH"/>
</dbReference>
<feature type="domain" description="HTH cro/C1-type" evidence="2">
    <location>
        <begin position="16"/>
        <end position="71"/>
    </location>
</feature>
<dbReference type="Pfam" id="PF13560">
    <property type="entry name" value="HTH_31"/>
    <property type="match status" value="1"/>
</dbReference>
<dbReference type="InterPro" id="IPR010982">
    <property type="entry name" value="Lambda_DNA-bd_dom_sf"/>
</dbReference>
<evidence type="ECO:0000256" key="1">
    <source>
        <dbReference type="SAM" id="MobiDB-lite"/>
    </source>
</evidence>
<evidence type="ECO:0000313" key="3">
    <source>
        <dbReference type="EMBL" id="MFF0545571.1"/>
    </source>
</evidence>
<dbReference type="PROSITE" id="PS50943">
    <property type="entry name" value="HTH_CROC1"/>
    <property type="match status" value="1"/>
</dbReference>
<dbReference type="SMART" id="SM00530">
    <property type="entry name" value="HTH_XRE"/>
    <property type="match status" value="1"/>
</dbReference>